<dbReference type="EMBL" id="JH001255">
    <property type="protein sequence ID" value="EGW06369.1"/>
    <property type="molecule type" value="Genomic_DNA"/>
</dbReference>
<name>G3I4K6_CRIGR</name>
<reference evidence="2" key="1">
    <citation type="journal article" date="2011" name="Nat. Biotechnol.">
        <title>The genomic sequence of the Chinese hamster ovary (CHO)-K1 cell line.</title>
        <authorList>
            <person name="Xu X."/>
            <person name="Nagarajan H."/>
            <person name="Lewis N.E."/>
            <person name="Pan S."/>
            <person name="Cai Z."/>
            <person name="Liu X."/>
            <person name="Chen W."/>
            <person name="Xie M."/>
            <person name="Wang W."/>
            <person name="Hammond S."/>
            <person name="Andersen M.R."/>
            <person name="Neff N."/>
            <person name="Passarelli B."/>
            <person name="Koh W."/>
            <person name="Fan H.C."/>
            <person name="Wang J."/>
            <person name="Gui Y."/>
            <person name="Lee K.H."/>
            <person name="Betenbaugh M.J."/>
            <person name="Quake S.R."/>
            <person name="Famili I."/>
            <person name="Palsson B.O."/>
            <person name="Wang J."/>
        </authorList>
    </citation>
    <scope>NUCLEOTIDE SEQUENCE [LARGE SCALE GENOMIC DNA]</scope>
    <source>
        <strain evidence="2">CHO K1 cell line</strain>
    </source>
</reference>
<dbReference type="Proteomes" id="UP000001075">
    <property type="component" value="Unassembled WGS sequence"/>
</dbReference>
<evidence type="ECO:0000313" key="2">
    <source>
        <dbReference type="Proteomes" id="UP000001075"/>
    </source>
</evidence>
<accession>G3I4K6</accession>
<organism evidence="1 2">
    <name type="scientific">Cricetulus griseus</name>
    <name type="common">Chinese hamster</name>
    <name type="synonym">Cricetulus barabensis griseus</name>
    <dbReference type="NCBI Taxonomy" id="10029"/>
    <lineage>
        <taxon>Eukaryota</taxon>
        <taxon>Metazoa</taxon>
        <taxon>Chordata</taxon>
        <taxon>Craniata</taxon>
        <taxon>Vertebrata</taxon>
        <taxon>Euteleostomi</taxon>
        <taxon>Mammalia</taxon>
        <taxon>Eutheria</taxon>
        <taxon>Euarchontoglires</taxon>
        <taxon>Glires</taxon>
        <taxon>Rodentia</taxon>
        <taxon>Myomorpha</taxon>
        <taxon>Muroidea</taxon>
        <taxon>Cricetidae</taxon>
        <taxon>Cricetinae</taxon>
        <taxon>Cricetulus</taxon>
    </lineage>
</organism>
<gene>
    <name evidence="1" type="ORF">I79_018388</name>
</gene>
<sequence length="54" mass="5776">MALHAALVARVHLSCPQVIIIGARIACVIGMGIGQATVIQRGLCRRAAERKLRL</sequence>
<dbReference type="AlphaFoldDB" id="G3I4K6"/>
<dbReference type="InParanoid" id="G3I4K6"/>
<protein>
    <submittedName>
        <fullName evidence="1">Uncharacterized protein</fullName>
    </submittedName>
</protein>
<evidence type="ECO:0000313" key="1">
    <source>
        <dbReference type="EMBL" id="EGW06369.1"/>
    </source>
</evidence>
<proteinExistence type="predicted"/>